<protein>
    <submittedName>
        <fullName evidence="1">Uncharacterized protein</fullName>
    </submittedName>
</protein>
<dbReference type="EMBL" id="KN827219">
    <property type="protein sequence ID" value="KIK76940.1"/>
    <property type="molecule type" value="Genomic_DNA"/>
</dbReference>
<accession>A0A0D0DGD7</accession>
<reference evidence="2" key="2">
    <citation type="submission" date="2015-01" db="EMBL/GenBank/DDBJ databases">
        <title>Evolutionary Origins and Diversification of the Mycorrhizal Mutualists.</title>
        <authorList>
            <consortium name="DOE Joint Genome Institute"/>
            <consortium name="Mycorrhizal Genomics Consortium"/>
            <person name="Kohler A."/>
            <person name="Kuo A."/>
            <person name="Nagy L.G."/>
            <person name="Floudas D."/>
            <person name="Copeland A."/>
            <person name="Barry K.W."/>
            <person name="Cichocki N."/>
            <person name="Veneault-Fourrey C."/>
            <person name="LaButti K."/>
            <person name="Lindquist E.A."/>
            <person name="Lipzen A."/>
            <person name="Lundell T."/>
            <person name="Morin E."/>
            <person name="Murat C."/>
            <person name="Riley R."/>
            <person name="Ohm R."/>
            <person name="Sun H."/>
            <person name="Tunlid A."/>
            <person name="Henrissat B."/>
            <person name="Grigoriev I.V."/>
            <person name="Hibbett D.S."/>
            <person name="Martin F."/>
        </authorList>
    </citation>
    <scope>NUCLEOTIDE SEQUENCE [LARGE SCALE GENOMIC DNA]</scope>
    <source>
        <strain evidence="2">Ve08.2h10</strain>
    </source>
</reference>
<dbReference type="InParanoid" id="A0A0D0DGD7"/>
<evidence type="ECO:0000313" key="2">
    <source>
        <dbReference type="Proteomes" id="UP000054538"/>
    </source>
</evidence>
<sequence>MVTNELIADVTEDDEFLPNTMTEAVLTSITISSDDLKLLKLFHYPDSSFATLP</sequence>
<organism evidence="1 2">
    <name type="scientific">Paxillus rubicundulus Ve08.2h10</name>
    <dbReference type="NCBI Taxonomy" id="930991"/>
    <lineage>
        <taxon>Eukaryota</taxon>
        <taxon>Fungi</taxon>
        <taxon>Dikarya</taxon>
        <taxon>Basidiomycota</taxon>
        <taxon>Agaricomycotina</taxon>
        <taxon>Agaricomycetes</taxon>
        <taxon>Agaricomycetidae</taxon>
        <taxon>Boletales</taxon>
        <taxon>Paxilineae</taxon>
        <taxon>Paxillaceae</taxon>
        <taxon>Paxillus</taxon>
    </lineage>
</organism>
<dbReference type="Proteomes" id="UP000054538">
    <property type="component" value="Unassembled WGS sequence"/>
</dbReference>
<dbReference type="HOGENOM" id="CLU_3069345_0_0_1"/>
<keyword evidence="2" id="KW-1185">Reference proteome</keyword>
<proteinExistence type="predicted"/>
<name>A0A0D0DGD7_9AGAM</name>
<gene>
    <name evidence="1" type="ORF">PAXRUDRAFT_17837</name>
</gene>
<dbReference type="AlphaFoldDB" id="A0A0D0DGD7"/>
<evidence type="ECO:0000313" key="1">
    <source>
        <dbReference type="EMBL" id="KIK76940.1"/>
    </source>
</evidence>
<reference evidence="1 2" key="1">
    <citation type="submission" date="2014-04" db="EMBL/GenBank/DDBJ databases">
        <authorList>
            <consortium name="DOE Joint Genome Institute"/>
            <person name="Kuo A."/>
            <person name="Kohler A."/>
            <person name="Jargeat P."/>
            <person name="Nagy L.G."/>
            <person name="Floudas D."/>
            <person name="Copeland A."/>
            <person name="Barry K.W."/>
            <person name="Cichocki N."/>
            <person name="Veneault-Fourrey C."/>
            <person name="LaButti K."/>
            <person name="Lindquist E.A."/>
            <person name="Lipzen A."/>
            <person name="Lundell T."/>
            <person name="Morin E."/>
            <person name="Murat C."/>
            <person name="Sun H."/>
            <person name="Tunlid A."/>
            <person name="Henrissat B."/>
            <person name="Grigoriev I.V."/>
            <person name="Hibbett D.S."/>
            <person name="Martin F."/>
            <person name="Nordberg H.P."/>
            <person name="Cantor M.N."/>
            <person name="Hua S.X."/>
        </authorList>
    </citation>
    <scope>NUCLEOTIDE SEQUENCE [LARGE SCALE GENOMIC DNA]</scope>
    <source>
        <strain evidence="1 2">Ve08.2h10</strain>
    </source>
</reference>